<accession>A0A1H1Q6W7</accession>
<keyword evidence="3" id="KW-1185">Reference proteome</keyword>
<dbReference type="OrthoDB" id="21939at2"/>
<feature type="transmembrane region" description="Helical" evidence="1">
    <location>
        <begin position="80"/>
        <end position="99"/>
    </location>
</feature>
<gene>
    <name evidence="2" type="ORF">SAMN05216221_1254</name>
</gene>
<keyword evidence="1" id="KW-1133">Transmembrane helix</keyword>
<dbReference type="EMBL" id="LT629751">
    <property type="protein sequence ID" value="SDS18729.1"/>
    <property type="molecule type" value="Genomic_DNA"/>
</dbReference>
<reference evidence="3" key="1">
    <citation type="submission" date="2016-10" db="EMBL/GenBank/DDBJ databases">
        <authorList>
            <person name="Varghese N."/>
            <person name="Submissions S."/>
        </authorList>
    </citation>
    <scope>NUCLEOTIDE SEQUENCE [LARGE SCALE GENOMIC DNA]</scope>
    <source>
        <strain evidence="3">KCTC 32247</strain>
    </source>
</reference>
<evidence type="ECO:0000256" key="1">
    <source>
        <dbReference type="SAM" id="Phobius"/>
    </source>
</evidence>
<name>A0A1H1Q6W7_9PSED</name>
<dbReference type="Pfam" id="PF11086">
    <property type="entry name" value="DUF2878"/>
    <property type="match status" value="1"/>
</dbReference>
<dbReference type="InterPro" id="IPR021306">
    <property type="entry name" value="DUF2878"/>
</dbReference>
<dbReference type="STRING" id="1392877.SAMN05216221_1254"/>
<keyword evidence="1" id="KW-0812">Transmembrane</keyword>
<protein>
    <recommendedName>
        <fullName evidence="4">DUF2878 domain-containing protein</fullName>
    </recommendedName>
</protein>
<feature type="transmembrane region" description="Helical" evidence="1">
    <location>
        <begin position="136"/>
        <end position="157"/>
    </location>
</feature>
<proteinExistence type="predicted"/>
<evidence type="ECO:0000313" key="2">
    <source>
        <dbReference type="EMBL" id="SDS18729.1"/>
    </source>
</evidence>
<dbReference type="RefSeq" id="WP_090348134.1">
    <property type="nucleotide sequence ID" value="NZ_LT629751.1"/>
</dbReference>
<evidence type="ECO:0000313" key="3">
    <source>
        <dbReference type="Proteomes" id="UP000243359"/>
    </source>
</evidence>
<dbReference type="Proteomes" id="UP000243359">
    <property type="component" value="Chromosome I"/>
</dbReference>
<dbReference type="PROSITE" id="PS51257">
    <property type="entry name" value="PROKAR_LIPOPROTEIN"/>
    <property type="match status" value="1"/>
</dbReference>
<keyword evidence="1" id="KW-0472">Membrane</keyword>
<feature type="transmembrane region" description="Helical" evidence="1">
    <location>
        <begin position="25"/>
        <end position="41"/>
    </location>
</feature>
<evidence type="ECO:0008006" key="4">
    <source>
        <dbReference type="Google" id="ProtNLM"/>
    </source>
</evidence>
<sequence length="165" mass="17585">MRLLANAVLFQLGWFACVLGAQRPELLLVAGACLLAHFALVERRAGELRVVGAATLAGCVLDSLLLNLGVFDFAGDSRVLPLWLALLWALFATTLGHSLAWSARPWWLGSLLGALGGPLSYLLGARLAGVGLPLGLWPSLLLLALIWALLVPLLHGLRLRLAVAR</sequence>
<feature type="transmembrane region" description="Helical" evidence="1">
    <location>
        <begin position="106"/>
        <end position="124"/>
    </location>
</feature>
<organism evidence="2 3">
    <name type="scientific">Pseudomonas oryzae</name>
    <dbReference type="NCBI Taxonomy" id="1392877"/>
    <lineage>
        <taxon>Bacteria</taxon>
        <taxon>Pseudomonadati</taxon>
        <taxon>Pseudomonadota</taxon>
        <taxon>Gammaproteobacteria</taxon>
        <taxon>Pseudomonadales</taxon>
        <taxon>Pseudomonadaceae</taxon>
        <taxon>Pseudomonas</taxon>
    </lineage>
</organism>
<dbReference type="AlphaFoldDB" id="A0A1H1Q6W7"/>
<feature type="transmembrane region" description="Helical" evidence="1">
    <location>
        <begin position="48"/>
        <end position="68"/>
    </location>
</feature>